<dbReference type="SUPFAM" id="SSF51556">
    <property type="entry name" value="Metallo-dependent hydrolases"/>
    <property type="match status" value="1"/>
</dbReference>
<proteinExistence type="predicted"/>
<dbReference type="EMBL" id="JAJGCB010000003">
    <property type="protein sequence ID" value="KAJ8993978.1"/>
    <property type="molecule type" value="Genomic_DNA"/>
</dbReference>
<evidence type="ECO:0000313" key="3">
    <source>
        <dbReference type="Proteomes" id="UP001161757"/>
    </source>
</evidence>
<dbReference type="Gene3D" id="3.20.20.140">
    <property type="entry name" value="Metal-dependent hydrolases"/>
    <property type="match status" value="2"/>
</dbReference>
<dbReference type="InterPro" id="IPR032466">
    <property type="entry name" value="Metal_Hydrolase"/>
</dbReference>
<dbReference type="PANTHER" id="PTHR32027">
    <property type="entry name" value="CYTOSINE DEAMINASE"/>
    <property type="match status" value="1"/>
</dbReference>
<feature type="region of interest" description="Disordered" evidence="1">
    <location>
        <begin position="142"/>
        <end position="177"/>
    </location>
</feature>
<dbReference type="AlphaFoldDB" id="A0AAN6EZ58"/>
<comment type="caution">
    <text evidence="2">The sequence shown here is derived from an EMBL/GenBank/DDBJ whole genome shotgun (WGS) entry which is preliminary data.</text>
</comment>
<evidence type="ECO:0008006" key="4">
    <source>
        <dbReference type="Google" id="ProtNLM"/>
    </source>
</evidence>
<dbReference type="Proteomes" id="UP001161757">
    <property type="component" value="Unassembled WGS sequence"/>
</dbReference>
<protein>
    <recommendedName>
        <fullName evidence="4">Cytosine deaminase</fullName>
    </recommendedName>
</protein>
<organism evidence="2 3">
    <name type="scientific">Exophiala dermatitidis</name>
    <name type="common">Black yeast-like fungus</name>
    <name type="synonym">Wangiella dermatitidis</name>
    <dbReference type="NCBI Taxonomy" id="5970"/>
    <lineage>
        <taxon>Eukaryota</taxon>
        <taxon>Fungi</taxon>
        <taxon>Dikarya</taxon>
        <taxon>Ascomycota</taxon>
        <taxon>Pezizomycotina</taxon>
        <taxon>Eurotiomycetes</taxon>
        <taxon>Chaetothyriomycetidae</taxon>
        <taxon>Chaetothyriales</taxon>
        <taxon>Herpotrichiellaceae</taxon>
        <taxon>Exophiala</taxon>
    </lineage>
</organism>
<feature type="region of interest" description="Disordered" evidence="1">
    <location>
        <begin position="474"/>
        <end position="510"/>
    </location>
</feature>
<accession>A0AAN6EZ58</accession>
<dbReference type="InterPro" id="IPR052349">
    <property type="entry name" value="Metallo-hydrolase_Enzymes"/>
</dbReference>
<evidence type="ECO:0000313" key="2">
    <source>
        <dbReference type="EMBL" id="KAJ8993978.1"/>
    </source>
</evidence>
<sequence>MKLQNIILSGREPESRWDVDIEAGIIKSIEPSTSLSPVPTAPLLLPSLCHPHVHLDKAYLLTGDFDYTDLTPRSGSFTEALALTARAKERYTPDDLYLRGAQLLATSATQGVTSCRAFVEVDHVTRHKGLEAALMLKWGFENENATTGTPPPPPTTTTTPRTDASGGDRKSSDPTDINSFKGRNGCFKVQICAFAQDPLFSAEYHGEENRRLLTEALDKYCGSRRRHTINDSGQDDFGRGAHAGAINAAAVIEALGTTPYVEVDVEASRQNIRWAIEMALKYSLHLDFHLDYNLDETKSLMVWDVLKLLKEARWTERADRTKTIVLGHCSRLTLCSDAEMARLAHEIRESCLPIYFVGLPTSDLFMMGRPQQQQPPSSTAQAEDGNRLGFSAHAPHNRPRGTIQVVDMISRLGLEACLSINNVGNAFTPWGTGDPLHLASLGVGVYQAGTEADARTLYECVSVRARRAIGLDVPEGKEDKATSGTDTGVDSPSGAGSRLRSSGDSESLDLKEGDTGPFLLIRNKLWVGSTDTDHLLPFKVPARQRASVKDVVWDPPDIALRQVIY</sequence>
<feature type="region of interest" description="Disordered" evidence="1">
    <location>
        <begin position="367"/>
        <end position="396"/>
    </location>
</feature>
<dbReference type="GO" id="GO:0016814">
    <property type="term" value="F:hydrolase activity, acting on carbon-nitrogen (but not peptide) bonds, in cyclic amidines"/>
    <property type="evidence" value="ECO:0007669"/>
    <property type="project" value="TreeGrafter"/>
</dbReference>
<gene>
    <name evidence="2" type="ORF">HRR80_002478</name>
</gene>
<evidence type="ECO:0000256" key="1">
    <source>
        <dbReference type="SAM" id="MobiDB-lite"/>
    </source>
</evidence>
<reference evidence="2" key="1">
    <citation type="submission" date="2023-01" db="EMBL/GenBank/DDBJ databases">
        <title>Exophiala dermititidis isolated from Cystic Fibrosis Patient.</title>
        <authorList>
            <person name="Kurbessoian T."/>
            <person name="Crocker A."/>
            <person name="Murante D."/>
            <person name="Hogan D.A."/>
            <person name="Stajich J.E."/>
        </authorList>
    </citation>
    <scope>NUCLEOTIDE SEQUENCE</scope>
    <source>
        <strain evidence="2">Ex8</strain>
    </source>
</reference>
<name>A0AAN6EZ58_EXODE</name>
<dbReference type="PANTHER" id="PTHR32027:SF0">
    <property type="entry name" value="CYTOSINE DEAMINASE"/>
    <property type="match status" value="1"/>
</dbReference>